<organism evidence="1 2">
    <name type="scientific">Mauremys mutica</name>
    <name type="common">yellowpond turtle</name>
    <dbReference type="NCBI Taxonomy" id="74926"/>
    <lineage>
        <taxon>Eukaryota</taxon>
        <taxon>Metazoa</taxon>
        <taxon>Chordata</taxon>
        <taxon>Craniata</taxon>
        <taxon>Vertebrata</taxon>
        <taxon>Euteleostomi</taxon>
        <taxon>Archelosauria</taxon>
        <taxon>Testudinata</taxon>
        <taxon>Testudines</taxon>
        <taxon>Cryptodira</taxon>
        <taxon>Durocryptodira</taxon>
        <taxon>Testudinoidea</taxon>
        <taxon>Geoemydidae</taxon>
        <taxon>Geoemydinae</taxon>
        <taxon>Mauremys</taxon>
    </lineage>
</organism>
<evidence type="ECO:0000313" key="1">
    <source>
        <dbReference type="EMBL" id="KAH1180548.1"/>
    </source>
</evidence>
<dbReference type="Proteomes" id="UP000827986">
    <property type="component" value="Unassembled WGS sequence"/>
</dbReference>
<comment type="caution">
    <text evidence="1">The sequence shown here is derived from an EMBL/GenBank/DDBJ whole genome shotgun (WGS) entry which is preliminary data.</text>
</comment>
<reference evidence="1" key="1">
    <citation type="submission" date="2021-09" db="EMBL/GenBank/DDBJ databases">
        <title>The genome of Mauremys mutica provides insights into the evolution of semi-aquatic lifestyle.</title>
        <authorList>
            <person name="Gong S."/>
            <person name="Gao Y."/>
        </authorList>
    </citation>
    <scope>NUCLEOTIDE SEQUENCE</scope>
    <source>
        <strain evidence="1">MM-2020</strain>
        <tissue evidence="1">Muscle</tissue>
    </source>
</reference>
<sequence length="107" mass="11183">MVLSPKAKLVTPPPHTHTIKFQGGELKHGATSPTSCSFFSTVQGFFWSPSCSLPSLCAKLLKTVPAFTTPAVTNLPPAAQSVIHVTPPGSPSDAALCVVQTVWLAVD</sequence>
<evidence type="ECO:0000313" key="2">
    <source>
        <dbReference type="Proteomes" id="UP000827986"/>
    </source>
</evidence>
<proteinExistence type="predicted"/>
<name>A0A9D3XJP0_9SAUR</name>
<gene>
    <name evidence="1" type="ORF">KIL84_009384</name>
</gene>
<accession>A0A9D3XJP0</accession>
<dbReference type="EMBL" id="JAHDVG010000470">
    <property type="protein sequence ID" value="KAH1180548.1"/>
    <property type="molecule type" value="Genomic_DNA"/>
</dbReference>
<dbReference type="AlphaFoldDB" id="A0A9D3XJP0"/>
<keyword evidence="2" id="KW-1185">Reference proteome</keyword>
<protein>
    <submittedName>
        <fullName evidence="1">Uncharacterized protein</fullName>
    </submittedName>
</protein>